<gene>
    <name evidence="1" type="ORF">SAMN05192562_103334</name>
</gene>
<dbReference type="OrthoDB" id="5786478at2"/>
<accession>A0A1I7C889</accession>
<evidence type="ECO:0000313" key="1">
    <source>
        <dbReference type="EMBL" id="SFT95636.1"/>
    </source>
</evidence>
<protein>
    <submittedName>
        <fullName evidence="1">NAD(P)-dependent dehydrogenase, short-chain alcohol dehydrogenase family</fullName>
    </submittedName>
</protein>
<reference evidence="2" key="1">
    <citation type="submission" date="2016-10" db="EMBL/GenBank/DDBJ databases">
        <authorList>
            <person name="Varghese N."/>
            <person name="Submissions S."/>
        </authorList>
    </citation>
    <scope>NUCLEOTIDE SEQUENCE [LARGE SCALE GENOMIC DNA]</scope>
    <source>
        <strain evidence="2">Ah-143</strain>
    </source>
</reference>
<dbReference type="Gene3D" id="3.40.50.720">
    <property type="entry name" value="NAD(P)-binding Rossmann-like Domain"/>
    <property type="match status" value="1"/>
</dbReference>
<dbReference type="PANTHER" id="PTHR45458">
    <property type="entry name" value="SHORT-CHAIN DEHYDROGENASE/REDUCTASE SDR"/>
    <property type="match status" value="1"/>
</dbReference>
<dbReference type="InterPro" id="IPR052184">
    <property type="entry name" value="SDR_enzymes"/>
</dbReference>
<dbReference type="InterPro" id="IPR036291">
    <property type="entry name" value="NAD(P)-bd_dom_sf"/>
</dbReference>
<dbReference type="RefSeq" id="WP_090122203.1">
    <property type="nucleotide sequence ID" value="NZ_FPAU01000003.1"/>
</dbReference>
<dbReference type="PRINTS" id="PR00081">
    <property type="entry name" value="GDHRDH"/>
</dbReference>
<dbReference type="PANTHER" id="PTHR45458:SF1">
    <property type="entry name" value="SHORT CHAIN DEHYDROGENASE"/>
    <property type="match status" value="1"/>
</dbReference>
<dbReference type="EMBL" id="FPAU01000003">
    <property type="protein sequence ID" value="SFT95636.1"/>
    <property type="molecule type" value="Genomic_DNA"/>
</dbReference>
<proteinExistence type="predicted"/>
<dbReference type="AlphaFoldDB" id="A0A1I7C889"/>
<organism evidence="1 2">
    <name type="scientific">Kosakonia arachidis</name>
    <dbReference type="NCBI Taxonomy" id="551989"/>
    <lineage>
        <taxon>Bacteria</taxon>
        <taxon>Pseudomonadati</taxon>
        <taxon>Pseudomonadota</taxon>
        <taxon>Gammaproteobacteria</taxon>
        <taxon>Enterobacterales</taxon>
        <taxon>Enterobacteriaceae</taxon>
        <taxon>Kosakonia</taxon>
    </lineage>
</organism>
<keyword evidence="2" id="KW-1185">Reference proteome</keyword>
<dbReference type="SUPFAM" id="SSF51735">
    <property type="entry name" value="NAD(P)-binding Rossmann-fold domains"/>
    <property type="match status" value="1"/>
</dbReference>
<dbReference type="Pfam" id="PF13561">
    <property type="entry name" value="adh_short_C2"/>
    <property type="match status" value="1"/>
</dbReference>
<sequence>MKKQSILIVGTDKGLGLGLTEAYLERGWEVFATHLPDADTASLLALAETYPGNLTTGEIDVTDKSHIGPMIGRIRERRFDVIFMVAGIYGPLHQSVLQASDAEFQHIMMTNAFGPARLARHLLPMLKPDGSLVFMSSHRGSIAGNTEPGIGLELYRASKAALNMLARCIYMDISQGSQTVLSIHPGWVATAMGTLDGTVDAEIDVSTSVNGMVNVIEQHRSARSHLFLDYENNTWPW</sequence>
<dbReference type="InterPro" id="IPR002347">
    <property type="entry name" value="SDR_fam"/>
</dbReference>
<dbReference type="Proteomes" id="UP000199187">
    <property type="component" value="Unassembled WGS sequence"/>
</dbReference>
<evidence type="ECO:0000313" key="2">
    <source>
        <dbReference type="Proteomes" id="UP000199187"/>
    </source>
</evidence>
<name>A0A1I7C889_9ENTR</name>
<dbReference type="GO" id="GO:0016616">
    <property type="term" value="F:oxidoreductase activity, acting on the CH-OH group of donors, NAD or NADP as acceptor"/>
    <property type="evidence" value="ECO:0007669"/>
    <property type="project" value="TreeGrafter"/>
</dbReference>